<evidence type="ECO:0000313" key="3">
    <source>
        <dbReference type="Proteomes" id="UP000293360"/>
    </source>
</evidence>
<name>A0A4Q4TMB0_9PEZI</name>
<dbReference type="InterPro" id="IPR041667">
    <property type="entry name" value="Cupin_8"/>
</dbReference>
<dbReference type="PANTHER" id="PTHR12461:SF104">
    <property type="entry name" value="TRNA WYBUTOSINE-SYNTHESIZING PROTEIN 5"/>
    <property type="match status" value="1"/>
</dbReference>
<dbReference type="OrthoDB" id="47172at2759"/>
<dbReference type="InterPro" id="IPR003347">
    <property type="entry name" value="JmjC_dom"/>
</dbReference>
<protein>
    <recommendedName>
        <fullName evidence="1">JmjC domain-containing protein</fullName>
    </recommendedName>
</protein>
<dbReference type="PANTHER" id="PTHR12461">
    <property type="entry name" value="HYPOXIA-INDUCIBLE FACTOR 1 ALPHA INHIBITOR-RELATED"/>
    <property type="match status" value="1"/>
</dbReference>
<feature type="domain" description="JmjC" evidence="1">
    <location>
        <begin position="38"/>
        <end position="194"/>
    </location>
</feature>
<dbReference type="SUPFAM" id="SSF51197">
    <property type="entry name" value="Clavaminate synthase-like"/>
    <property type="match status" value="1"/>
</dbReference>
<dbReference type="STRING" id="155417.A0A4Q4TMB0"/>
<reference evidence="2 3" key="1">
    <citation type="submission" date="2018-06" db="EMBL/GenBank/DDBJ databases">
        <title>Complete Genomes of Monosporascus.</title>
        <authorList>
            <person name="Robinson A.J."/>
            <person name="Natvig D.O."/>
        </authorList>
    </citation>
    <scope>NUCLEOTIDE SEQUENCE [LARGE SCALE GENOMIC DNA]</scope>
    <source>
        <strain evidence="2 3">CBS 110550</strain>
    </source>
</reference>
<organism evidence="2 3">
    <name type="scientific">Monosporascus ibericus</name>
    <dbReference type="NCBI Taxonomy" id="155417"/>
    <lineage>
        <taxon>Eukaryota</taxon>
        <taxon>Fungi</taxon>
        <taxon>Dikarya</taxon>
        <taxon>Ascomycota</taxon>
        <taxon>Pezizomycotina</taxon>
        <taxon>Sordariomycetes</taxon>
        <taxon>Xylariomycetidae</taxon>
        <taxon>Xylariales</taxon>
        <taxon>Xylariales incertae sedis</taxon>
        <taxon>Monosporascus</taxon>
    </lineage>
</organism>
<accession>A0A4Q4TMB0</accession>
<dbReference type="Pfam" id="PF13621">
    <property type="entry name" value="Cupin_8"/>
    <property type="match status" value="1"/>
</dbReference>
<evidence type="ECO:0000259" key="1">
    <source>
        <dbReference type="PROSITE" id="PS51184"/>
    </source>
</evidence>
<gene>
    <name evidence="2" type="ORF">DL764_003002</name>
</gene>
<sequence length="209" mass="23083">MDFNAKNFVYVTVPFGDFMQSVSEGSKMYLRALSEDQPAEQPANLNIDFPQLADDFQLPEELSLVTGNAFSSVLRISGPVNMWLHYDVMANVYCQVIGSKRLILFPPSDVTHLSFAPGSSSSSVDVFSELESSSISLEQTHPHEAVLNPGDILFLPPLWLHTATPLTNLGVAVNIFFRNLESGYSSGRDVYGNRDLAGYEKGRQDKSVE</sequence>
<dbReference type="EMBL" id="QJNU01000119">
    <property type="protein sequence ID" value="RYP06700.1"/>
    <property type="molecule type" value="Genomic_DNA"/>
</dbReference>
<dbReference type="AlphaFoldDB" id="A0A4Q4TMB0"/>
<proteinExistence type="predicted"/>
<keyword evidence="3" id="KW-1185">Reference proteome</keyword>
<dbReference type="PROSITE" id="PS51184">
    <property type="entry name" value="JMJC"/>
    <property type="match status" value="1"/>
</dbReference>
<dbReference type="Gene3D" id="2.60.120.650">
    <property type="entry name" value="Cupin"/>
    <property type="match status" value="1"/>
</dbReference>
<dbReference type="GO" id="GO:0031591">
    <property type="term" value="P:wybutosine biosynthetic process"/>
    <property type="evidence" value="ECO:0007669"/>
    <property type="project" value="TreeGrafter"/>
</dbReference>
<dbReference type="Proteomes" id="UP000293360">
    <property type="component" value="Unassembled WGS sequence"/>
</dbReference>
<comment type="caution">
    <text evidence="2">The sequence shown here is derived from an EMBL/GenBank/DDBJ whole genome shotgun (WGS) entry which is preliminary data.</text>
</comment>
<evidence type="ECO:0000313" key="2">
    <source>
        <dbReference type="EMBL" id="RYP06700.1"/>
    </source>
</evidence>
<dbReference type="GO" id="GO:0000049">
    <property type="term" value="F:tRNA binding"/>
    <property type="evidence" value="ECO:0007669"/>
    <property type="project" value="TreeGrafter"/>
</dbReference>